<keyword evidence="2" id="KW-1185">Reference proteome</keyword>
<evidence type="ECO:0000313" key="1">
    <source>
        <dbReference type="EMBL" id="KAH3843520.1"/>
    </source>
</evidence>
<evidence type="ECO:0000313" key="2">
    <source>
        <dbReference type="Proteomes" id="UP000828390"/>
    </source>
</evidence>
<dbReference type="AlphaFoldDB" id="A0A9D4KPS1"/>
<accession>A0A9D4KPS1</accession>
<dbReference type="EMBL" id="JAIWYP010000004">
    <property type="protein sequence ID" value="KAH3843520.1"/>
    <property type="molecule type" value="Genomic_DNA"/>
</dbReference>
<reference evidence="1" key="2">
    <citation type="submission" date="2020-11" db="EMBL/GenBank/DDBJ databases">
        <authorList>
            <person name="McCartney M.A."/>
            <person name="Auch B."/>
            <person name="Kono T."/>
            <person name="Mallez S."/>
            <person name="Becker A."/>
            <person name="Gohl D.M."/>
            <person name="Silverstein K.A.T."/>
            <person name="Koren S."/>
            <person name="Bechman K.B."/>
            <person name="Herman A."/>
            <person name="Abrahante J.E."/>
            <person name="Garbe J."/>
        </authorList>
    </citation>
    <scope>NUCLEOTIDE SEQUENCE</scope>
    <source>
        <strain evidence="1">Duluth1</strain>
        <tissue evidence="1">Whole animal</tissue>
    </source>
</reference>
<dbReference type="Proteomes" id="UP000828390">
    <property type="component" value="Unassembled WGS sequence"/>
</dbReference>
<name>A0A9D4KPS1_DREPO</name>
<protein>
    <submittedName>
        <fullName evidence="1">Uncharacterized protein</fullName>
    </submittedName>
</protein>
<gene>
    <name evidence="1" type="ORF">DPMN_117039</name>
</gene>
<comment type="caution">
    <text evidence="1">The sequence shown here is derived from an EMBL/GenBank/DDBJ whole genome shotgun (WGS) entry which is preliminary data.</text>
</comment>
<proteinExistence type="predicted"/>
<organism evidence="1 2">
    <name type="scientific">Dreissena polymorpha</name>
    <name type="common">Zebra mussel</name>
    <name type="synonym">Mytilus polymorpha</name>
    <dbReference type="NCBI Taxonomy" id="45954"/>
    <lineage>
        <taxon>Eukaryota</taxon>
        <taxon>Metazoa</taxon>
        <taxon>Spiralia</taxon>
        <taxon>Lophotrochozoa</taxon>
        <taxon>Mollusca</taxon>
        <taxon>Bivalvia</taxon>
        <taxon>Autobranchia</taxon>
        <taxon>Heteroconchia</taxon>
        <taxon>Euheterodonta</taxon>
        <taxon>Imparidentia</taxon>
        <taxon>Neoheterodontei</taxon>
        <taxon>Myida</taxon>
        <taxon>Dreissenoidea</taxon>
        <taxon>Dreissenidae</taxon>
        <taxon>Dreissena</taxon>
    </lineage>
</organism>
<sequence length="67" mass="7974">MGKKWGQLERLAQNRDAWRKLVGGLCPRWDHRRRDEIPNKVKYERSAWLIFGNGSFGNKINTKCHSY</sequence>
<reference evidence="1" key="1">
    <citation type="journal article" date="2019" name="bioRxiv">
        <title>The Genome of the Zebra Mussel, Dreissena polymorpha: A Resource for Invasive Species Research.</title>
        <authorList>
            <person name="McCartney M.A."/>
            <person name="Auch B."/>
            <person name="Kono T."/>
            <person name="Mallez S."/>
            <person name="Zhang Y."/>
            <person name="Obille A."/>
            <person name="Becker A."/>
            <person name="Abrahante J.E."/>
            <person name="Garbe J."/>
            <person name="Badalamenti J.P."/>
            <person name="Herman A."/>
            <person name="Mangelson H."/>
            <person name="Liachko I."/>
            <person name="Sullivan S."/>
            <person name="Sone E.D."/>
            <person name="Koren S."/>
            <person name="Silverstein K.A.T."/>
            <person name="Beckman K.B."/>
            <person name="Gohl D.M."/>
        </authorList>
    </citation>
    <scope>NUCLEOTIDE SEQUENCE</scope>
    <source>
        <strain evidence="1">Duluth1</strain>
        <tissue evidence="1">Whole animal</tissue>
    </source>
</reference>